<evidence type="ECO:0000256" key="6">
    <source>
        <dbReference type="SAM" id="Phobius"/>
    </source>
</evidence>
<feature type="transmembrane region" description="Helical" evidence="6">
    <location>
        <begin position="138"/>
        <end position="160"/>
    </location>
</feature>
<evidence type="ECO:0000256" key="3">
    <source>
        <dbReference type="ARBA" id="ARBA00022692"/>
    </source>
</evidence>
<dbReference type="EMBL" id="CP021425">
    <property type="protein sequence ID" value="ARU55919.1"/>
    <property type="molecule type" value="Genomic_DNA"/>
</dbReference>
<feature type="transmembrane region" description="Helical" evidence="6">
    <location>
        <begin position="228"/>
        <end position="247"/>
    </location>
</feature>
<feature type="transmembrane region" description="Helical" evidence="6">
    <location>
        <begin position="283"/>
        <end position="303"/>
    </location>
</feature>
<dbReference type="AlphaFoldDB" id="A0A1Y0I6V1"/>
<protein>
    <submittedName>
        <fullName evidence="8">DMT family permease</fullName>
    </submittedName>
</protein>
<keyword evidence="3 6" id="KW-0812">Transmembrane</keyword>
<feature type="transmembrane region" description="Helical" evidence="6">
    <location>
        <begin position="166"/>
        <end position="183"/>
    </location>
</feature>
<evidence type="ECO:0000256" key="5">
    <source>
        <dbReference type="ARBA" id="ARBA00023136"/>
    </source>
</evidence>
<evidence type="ECO:0000313" key="9">
    <source>
        <dbReference type="Proteomes" id="UP000196027"/>
    </source>
</evidence>
<keyword evidence="5 6" id="KW-0472">Membrane</keyword>
<accession>A0A1Y0I6V1</accession>
<evidence type="ECO:0000313" key="8">
    <source>
        <dbReference type="EMBL" id="ARU55919.1"/>
    </source>
</evidence>
<dbReference type="RefSeq" id="WP_087460966.1">
    <property type="nucleotide sequence ID" value="NZ_CP021425.1"/>
</dbReference>
<feature type="transmembrane region" description="Helical" evidence="6">
    <location>
        <begin position="49"/>
        <end position="67"/>
    </location>
</feature>
<comment type="subcellular location">
    <subcellularLocation>
        <location evidence="1">Membrane</location>
        <topology evidence="1">Multi-pass membrane protein</topology>
    </subcellularLocation>
</comment>
<dbReference type="Pfam" id="PF00892">
    <property type="entry name" value="EamA"/>
    <property type="match status" value="2"/>
</dbReference>
<comment type="similarity">
    <text evidence="2">Belongs to the EamA transporter family.</text>
</comment>
<evidence type="ECO:0000256" key="1">
    <source>
        <dbReference type="ARBA" id="ARBA00004141"/>
    </source>
</evidence>
<dbReference type="OrthoDB" id="4167046at2"/>
<feature type="transmembrane region" description="Helical" evidence="6">
    <location>
        <begin position="254"/>
        <end position="277"/>
    </location>
</feature>
<dbReference type="InterPro" id="IPR000620">
    <property type="entry name" value="EamA_dom"/>
</dbReference>
<dbReference type="SUPFAM" id="SSF103481">
    <property type="entry name" value="Multidrug resistance efflux transporter EmrE"/>
    <property type="match status" value="2"/>
</dbReference>
<gene>
    <name evidence="8" type="ORF">OLMES_1845</name>
</gene>
<reference evidence="8 9" key="1">
    <citation type="submission" date="2017-05" db="EMBL/GenBank/DDBJ databases">
        <title>Genomic insights into alkan degradation activity of Oleiphilus messinensis.</title>
        <authorList>
            <person name="Kozyavkin S.A."/>
            <person name="Slesarev A.I."/>
            <person name="Golyshin P.N."/>
            <person name="Korzhenkov A."/>
            <person name="Golyshina O.N."/>
            <person name="Toshchakov S.V."/>
        </authorList>
    </citation>
    <scope>NUCLEOTIDE SEQUENCE [LARGE SCALE GENOMIC DNA]</scope>
    <source>
        <strain evidence="8 9">ME102</strain>
    </source>
</reference>
<dbReference type="PANTHER" id="PTHR32322">
    <property type="entry name" value="INNER MEMBRANE TRANSPORTER"/>
    <property type="match status" value="1"/>
</dbReference>
<keyword evidence="4 6" id="KW-1133">Transmembrane helix</keyword>
<evidence type="ECO:0000256" key="4">
    <source>
        <dbReference type="ARBA" id="ARBA00022989"/>
    </source>
</evidence>
<dbReference type="InterPro" id="IPR050638">
    <property type="entry name" value="AA-Vitamin_Transporters"/>
</dbReference>
<feature type="domain" description="EamA" evidence="7">
    <location>
        <begin position="17"/>
        <end position="149"/>
    </location>
</feature>
<organism evidence="8 9">
    <name type="scientific">Oleiphilus messinensis</name>
    <dbReference type="NCBI Taxonomy" id="141451"/>
    <lineage>
        <taxon>Bacteria</taxon>
        <taxon>Pseudomonadati</taxon>
        <taxon>Pseudomonadota</taxon>
        <taxon>Gammaproteobacteria</taxon>
        <taxon>Oceanospirillales</taxon>
        <taxon>Oleiphilaceae</taxon>
        <taxon>Oleiphilus</taxon>
    </lineage>
</organism>
<name>A0A1Y0I6V1_9GAMM</name>
<feature type="transmembrane region" description="Helical" evidence="6">
    <location>
        <begin position="79"/>
        <end position="99"/>
    </location>
</feature>
<evidence type="ECO:0000256" key="2">
    <source>
        <dbReference type="ARBA" id="ARBA00007362"/>
    </source>
</evidence>
<dbReference type="InterPro" id="IPR037185">
    <property type="entry name" value="EmrE-like"/>
</dbReference>
<dbReference type="GO" id="GO:0016020">
    <property type="term" value="C:membrane"/>
    <property type="evidence" value="ECO:0007669"/>
    <property type="project" value="UniProtKB-SubCell"/>
</dbReference>
<feature type="transmembrane region" description="Helical" evidence="6">
    <location>
        <begin position="190"/>
        <end position="213"/>
    </location>
</feature>
<dbReference type="PANTHER" id="PTHR32322:SF2">
    <property type="entry name" value="EAMA DOMAIN-CONTAINING PROTEIN"/>
    <property type="match status" value="1"/>
</dbReference>
<feature type="transmembrane region" description="Helical" evidence="6">
    <location>
        <begin position="105"/>
        <end position="126"/>
    </location>
</feature>
<feature type="domain" description="EamA" evidence="7">
    <location>
        <begin position="164"/>
        <end position="301"/>
    </location>
</feature>
<evidence type="ECO:0000259" key="7">
    <source>
        <dbReference type="Pfam" id="PF00892"/>
    </source>
</evidence>
<dbReference type="KEGG" id="ome:OLMES_1845"/>
<sequence length="332" mass="36514">MPAFPSANSNQSTALALTGLILTSFFWAGNAIAAKLSSHLIDPVSLAFWRWAIPFTLFLPLTLRYLIRYQVEIKRQLWHLVILSFLSITCYNSLLYSAAHFTTAINITLVNTALPVGTILFSMMLLPWRPSATEITGAGISLLGTLIILSGGALSALFALKFNPGDLIMGAAVACWSLYSVLLKKWQPELPPFALFCVQVSIGLFLLLPFFLFSNSTSSKIPDLSGELFWILAYVGIFPSAAAYILWNFGIRQVGPGIASIFSYLIPVFTALLANMVLNETLYWHHIFGGIATLAGLVLSSWSQFNPQRKGSRFQFPVQQTPVSGPGRKQEQ</sequence>
<keyword evidence="9" id="KW-1185">Reference proteome</keyword>
<dbReference type="Proteomes" id="UP000196027">
    <property type="component" value="Chromosome"/>
</dbReference>
<proteinExistence type="inferred from homology"/>